<gene>
    <name evidence="2" type="ORF">V5E97_12830</name>
</gene>
<dbReference type="RefSeq" id="WP_406699734.1">
    <property type="nucleotide sequence ID" value="NZ_CP155447.1"/>
</dbReference>
<sequence>MTETPTFKRLERTVNLIARHPFYPGKSEAVHDCLDDLEERYRDGSLTHEQKSVLVSLLTSEDSNSIEPSKAERSLRTHRSS</sequence>
<protein>
    <submittedName>
        <fullName evidence="2">Uncharacterized protein</fullName>
    </submittedName>
</protein>
<proteinExistence type="predicted"/>
<dbReference type="EMBL" id="CP155447">
    <property type="protein sequence ID" value="XBH06886.1"/>
    <property type="molecule type" value="Genomic_DNA"/>
</dbReference>
<reference evidence="2" key="1">
    <citation type="submission" date="2024-05" db="EMBL/GenBank/DDBJ databases">
        <title>Planctomycetes of the genus Singulisphaera possess chitinolytic capabilities.</title>
        <authorList>
            <person name="Ivanova A."/>
        </authorList>
    </citation>
    <scope>NUCLEOTIDE SEQUENCE</scope>
    <source>
        <strain evidence="2">Ch08T</strain>
    </source>
</reference>
<dbReference type="AlphaFoldDB" id="A0AAU7CQI8"/>
<evidence type="ECO:0000256" key="1">
    <source>
        <dbReference type="SAM" id="MobiDB-lite"/>
    </source>
</evidence>
<organism evidence="2">
    <name type="scientific">Singulisphaera sp. Ch08</name>
    <dbReference type="NCBI Taxonomy" id="3120278"/>
    <lineage>
        <taxon>Bacteria</taxon>
        <taxon>Pseudomonadati</taxon>
        <taxon>Planctomycetota</taxon>
        <taxon>Planctomycetia</taxon>
        <taxon>Isosphaerales</taxon>
        <taxon>Isosphaeraceae</taxon>
        <taxon>Singulisphaera</taxon>
    </lineage>
</organism>
<feature type="region of interest" description="Disordered" evidence="1">
    <location>
        <begin position="60"/>
        <end position="81"/>
    </location>
</feature>
<name>A0AAU7CQI8_9BACT</name>
<evidence type="ECO:0000313" key="2">
    <source>
        <dbReference type="EMBL" id="XBH06886.1"/>
    </source>
</evidence>
<accession>A0AAU7CQI8</accession>